<dbReference type="NCBIfam" id="TIGR00418">
    <property type="entry name" value="thrS"/>
    <property type="match status" value="1"/>
</dbReference>
<feature type="domain" description="TGS" evidence="16">
    <location>
        <begin position="1"/>
        <end position="58"/>
    </location>
</feature>
<evidence type="ECO:0000256" key="6">
    <source>
        <dbReference type="ARBA" id="ARBA00022723"/>
    </source>
</evidence>
<evidence type="ECO:0000256" key="2">
    <source>
        <dbReference type="ARBA" id="ARBA00008226"/>
    </source>
</evidence>
<dbReference type="PANTHER" id="PTHR11451:SF44">
    <property type="entry name" value="THREONINE--TRNA LIGASE, CHLOROPLASTIC_MITOCHONDRIAL 2"/>
    <property type="match status" value="1"/>
</dbReference>
<keyword evidence="5 14" id="KW-0436">Ligase</keyword>
<keyword evidence="7 14" id="KW-0547">Nucleotide-binding</keyword>
<evidence type="ECO:0000256" key="14">
    <source>
        <dbReference type="HAMAP-Rule" id="MF_00184"/>
    </source>
</evidence>
<dbReference type="GO" id="GO:0005524">
    <property type="term" value="F:ATP binding"/>
    <property type="evidence" value="ECO:0007669"/>
    <property type="project" value="UniProtKB-UniRule"/>
</dbReference>
<evidence type="ECO:0000256" key="13">
    <source>
        <dbReference type="ARBA" id="ARBA00049515"/>
    </source>
</evidence>
<dbReference type="SUPFAM" id="SSF55681">
    <property type="entry name" value="Class II aaRS and biotin synthetases"/>
    <property type="match status" value="1"/>
</dbReference>
<comment type="cofactor">
    <cofactor evidence="14">
        <name>Zn(2+)</name>
        <dbReference type="ChEBI" id="CHEBI:29105"/>
    </cofactor>
    <text evidence="14">Binds 1 zinc ion per subunit.</text>
</comment>
<evidence type="ECO:0000313" key="17">
    <source>
        <dbReference type="EMBL" id="TQL51331.1"/>
    </source>
</evidence>
<keyword evidence="12 14" id="KW-0030">Aminoacyl-tRNA synthetase</keyword>
<dbReference type="GO" id="GO:0000049">
    <property type="term" value="F:tRNA binding"/>
    <property type="evidence" value="ECO:0007669"/>
    <property type="project" value="UniProtKB-KW"/>
</dbReference>
<feature type="domain" description="Aminoacyl-transfer RNA synthetases class-II family profile" evidence="15">
    <location>
        <begin position="289"/>
        <end position="557"/>
    </location>
</feature>
<dbReference type="EC" id="6.1.1.3" evidence="14"/>
<evidence type="ECO:0000256" key="1">
    <source>
        <dbReference type="ARBA" id="ARBA00004496"/>
    </source>
</evidence>
<dbReference type="GO" id="GO:0004829">
    <property type="term" value="F:threonine-tRNA ligase activity"/>
    <property type="evidence" value="ECO:0007669"/>
    <property type="project" value="UniProtKB-UniRule"/>
</dbReference>
<evidence type="ECO:0000256" key="11">
    <source>
        <dbReference type="ARBA" id="ARBA00022917"/>
    </source>
</evidence>
<dbReference type="InterPro" id="IPR036621">
    <property type="entry name" value="Anticodon-bd_dom_sf"/>
</dbReference>
<comment type="caution">
    <text evidence="14">Lacks conserved residue(s) required for the propagation of feature annotation.</text>
</comment>
<keyword evidence="10 14" id="KW-0694">RNA-binding</keyword>
<dbReference type="PROSITE" id="PS50862">
    <property type="entry name" value="AA_TRNA_LIGASE_II"/>
    <property type="match status" value="1"/>
</dbReference>
<dbReference type="PANTHER" id="PTHR11451">
    <property type="entry name" value="THREONINE-TRNA LIGASE"/>
    <property type="match status" value="1"/>
</dbReference>
<proteinExistence type="inferred from homology"/>
<dbReference type="CDD" id="cd00860">
    <property type="entry name" value="ThrRS_anticodon"/>
    <property type="match status" value="1"/>
</dbReference>
<dbReference type="InterPro" id="IPR033728">
    <property type="entry name" value="ThrRS_core"/>
</dbReference>
<sequence>MSAQITVTVAGDERSVDPGTTAGDLFDGDRSVVVARVDGELRDLVHVLSGGETVEPVTIDSPDGLDVLRHSCAHVLAQAVQQVNPDAKLGIGPPIRDGFYYDFDVAEPFTPEDLKKLEKVMQKIINSGQTFARREVEDDAAREELAAEPYKLELIGLKGGAAEDAAEGASVEVGGAQLTIYDNVDRTGEVVWGDLCRGPHLPNTKLIGNAFKVMRSAAAYWRGSEKNPQLQRIYGTAWPTKPDLTAYLDRLAEAERRDHRKLGAELDLFSFPDELGSGLPVFHPKGGVLKREMEDYVRRRHIEEGFDYVGTPHISKESLFHTSGHLPYYADTMFPPMELEGGNYYLKAMNCPMHNLIFRSRGRSYRELPMRLFEFGSVYRYEKSGVVHGLTRVRGMTQDDSHSYVTAEQAPDEIRHLLTFILGLLRDFGLDDYYLELSTPDMEGEKKDKFQGTPEQWEQAIAVLEEVAGETGLELVPDPGGAAFYGPKISVQARDAIGRTWQMSTIQYDFNQPEGFELEYQAADGTRQRPVMIHSAKFGSIERFIGVLVEHYAGAFPPWLSPVQVVAIPVAEPFEDYLQEVAGKLRAQGIRVEVDTSDDRFPKKIRTAQKAKVPFMLIAGEDDRSAGAVSFRYRDGSQKNGVPVDEAVAEIVAAVRDRIQV</sequence>
<dbReference type="SUPFAM" id="SSF55186">
    <property type="entry name" value="ThrRS/AlaRS common domain"/>
    <property type="match status" value="1"/>
</dbReference>
<dbReference type="InterPro" id="IPR002314">
    <property type="entry name" value="aa-tRNA-synt_IIb"/>
</dbReference>
<keyword evidence="11 14" id="KW-0648">Protein biosynthesis</keyword>
<feature type="binding site" evidence="14">
    <location>
        <position position="402"/>
    </location>
    <ligand>
        <name>Zn(2+)</name>
        <dbReference type="ChEBI" id="CHEBI:29105"/>
        <note>catalytic</note>
    </ligand>
</feature>
<dbReference type="InterPro" id="IPR018163">
    <property type="entry name" value="Thr/Ala-tRNA-synth_IIc_edit"/>
</dbReference>
<dbReference type="Gene3D" id="3.30.980.10">
    <property type="entry name" value="Threonyl-trna Synthetase, Chain A, domain 2"/>
    <property type="match status" value="1"/>
</dbReference>
<accession>A0A542YTF3</accession>
<dbReference type="FunFam" id="3.40.50.800:FF:000001">
    <property type="entry name" value="Threonine--tRNA ligase"/>
    <property type="match status" value="1"/>
</dbReference>
<dbReference type="OrthoDB" id="9802304at2"/>
<comment type="similarity">
    <text evidence="2 14">Belongs to the class-II aminoacyl-tRNA synthetase family.</text>
</comment>
<evidence type="ECO:0000256" key="8">
    <source>
        <dbReference type="ARBA" id="ARBA00022833"/>
    </source>
</evidence>
<evidence type="ECO:0000256" key="9">
    <source>
        <dbReference type="ARBA" id="ARBA00022840"/>
    </source>
</evidence>
<feature type="binding site" evidence="14">
    <location>
        <position position="534"/>
    </location>
    <ligand>
        <name>Zn(2+)</name>
        <dbReference type="ChEBI" id="CHEBI:29105"/>
        <note>catalytic</note>
    </ligand>
</feature>
<dbReference type="Gene3D" id="3.30.930.10">
    <property type="entry name" value="Bira Bifunctional Protein, Domain 2"/>
    <property type="match status" value="1"/>
</dbReference>
<organism evidence="17 18">
    <name type="scientific">Ornithinicoccus hortensis</name>
    <dbReference type="NCBI Taxonomy" id="82346"/>
    <lineage>
        <taxon>Bacteria</taxon>
        <taxon>Bacillati</taxon>
        <taxon>Actinomycetota</taxon>
        <taxon>Actinomycetes</taxon>
        <taxon>Micrococcales</taxon>
        <taxon>Intrasporangiaceae</taxon>
        <taxon>Ornithinicoccus</taxon>
    </lineage>
</organism>
<evidence type="ECO:0000256" key="4">
    <source>
        <dbReference type="ARBA" id="ARBA00022555"/>
    </source>
</evidence>
<dbReference type="Pfam" id="PF03129">
    <property type="entry name" value="HGTP_anticodon"/>
    <property type="match status" value="1"/>
</dbReference>
<dbReference type="SUPFAM" id="SSF52954">
    <property type="entry name" value="Class II aaRS ABD-related"/>
    <property type="match status" value="1"/>
</dbReference>
<keyword evidence="9 14" id="KW-0067">ATP-binding</keyword>
<dbReference type="EMBL" id="VFOP01000001">
    <property type="protein sequence ID" value="TQL51331.1"/>
    <property type="molecule type" value="Genomic_DNA"/>
</dbReference>
<keyword evidence="4 14" id="KW-0820">tRNA-binding</keyword>
<dbReference type="PROSITE" id="PS51880">
    <property type="entry name" value="TGS"/>
    <property type="match status" value="1"/>
</dbReference>
<keyword evidence="8 14" id="KW-0862">Zinc</keyword>
<evidence type="ECO:0000256" key="12">
    <source>
        <dbReference type="ARBA" id="ARBA00023146"/>
    </source>
</evidence>
<dbReference type="InterPro" id="IPR006195">
    <property type="entry name" value="aa-tRNA-synth_II"/>
</dbReference>
<dbReference type="RefSeq" id="WP_141785345.1">
    <property type="nucleotide sequence ID" value="NZ_BAAAIK010000010.1"/>
</dbReference>
<dbReference type="Pfam" id="PF07973">
    <property type="entry name" value="tRNA_SAD"/>
    <property type="match status" value="1"/>
</dbReference>
<evidence type="ECO:0000259" key="15">
    <source>
        <dbReference type="PROSITE" id="PS50862"/>
    </source>
</evidence>
<comment type="subcellular location">
    <subcellularLocation>
        <location evidence="1 14">Cytoplasm</location>
    </subcellularLocation>
</comment>
<gene>
    <name evidence="14" type="primary">thrS</name>
    <name evidence="17" type="ORF">FB467_2473</name>
</gene>
<dbReference type="SMART" id="SM00863">
    <property type="entry name" value="tRNA_SAD"/>
    <property type="match status" value="1"/>
</dbReference>
<comment type="catalytic activity">
    <reaction evidence="13 14">
        <text>tRNA(Thr) + L-threonine + ATP = L-threonyl-tRNA(Thr) + AMP + diphosphate + H(+)</text>
        <dbReference type="Rhea" id="RHEA:24624"/>
        <dbReference type="Rhea" id="RHEA-COMP:9670"/>
        <dbReference type="Rhea" id="RHEA-COMP:9704"/>
        <dbReference type="ChEBI" id="CHEBI:15378"/>
        <dbReference type="ChEBI" id="CHEBI:30616"/>
        <dbReference type="ChEBI" id="CHEBI:33019"/>
        <dbReference type="ChEBI" id="CHEBI:57926"/>
        <dbReference type="ChEBI" id="CHEBI:78442"/>
        <dbReference type="ChEBI" id="CHEBI:78534"/>
        <dbReference type="ChEBI" id="CHEBI:456215"/>
        <dbReference type="EC" id="6.1.1.3"/>
    </reaction>
</comment>
<keyword evidence="18" id="KW-1185">Reference proteome</keyword>
<dbReference type="InterPro" id="IPR004154">
    <property type="entry name" value="Anticodon-bd"/>
</dbReference>
<comment type="caution">
    <text evidence="17">The sequence shown here is derived from an EMBL/GenBank/DDBJ whole genome shotgun (WGS) entry which is preliminary data.</text>
</comment>
<dbReference type="InterPro" id="IPR012947">
    <property type="entry name" value="tRNA_SAD"/>
</dbReference>
<keyword evidence="3 14" id="KW-0963">Cytoplasm</keyword>
<dbReference type="CDD" id="cd00771">
    <property type="entry name" value="ThrRS_core"/>
    <property type="match status" value="1"/>
</dbReference>
<dbReference type="InterPro" id="IPR004095">
    <property type="entry name" value="TGS"/>
</dbReference>
<dbReference type="Gene3D" id="3.40.50.800">
    <property type="entry name" value="Anticodon-binding domain"/>
    <property type="match status" value="1"/>
</dbReference>
<name>A0A542YTF3_9MICO</name>
<dbReference type="InterPro" id="IPR047246">
    <property type="entry name" value="ThrRS_anticodon"/>
</dbReference>
<reference evidence="17 18" key="1">
    <citation type="submission" date="2019-06" db="EMBL/GenBank/DDBJ databases">
        <title>Sequencing the genomes of 1000 actinobacteria strains.</title>
        <authorList>
            <person name="Klenk H.-P."/>
        </authorList>
    </citation>
    <scope>NUCLEOTIDE SEQUENCE [LARGE SCALE GENOMIC DNA]</scope>
    <source>
        <strain evidence="17 18">DSM 12335</strain>
    </source>
</reference>
<dbReference type="HAMAP" id="MF_00184">
    <property type="entry name" value="Thr_tRNA_synth"/>
    <property type="match status" value="1"/>
</dbReference>
<keyword evidence="6 14" id="KW-0479">Metal-binding</keyword>
<dbReference type="PRINTS" id="PR01047">
    <property type="entry name" value="TRNASYNTHTHR"/>
</dbReference>
<dbReference type="InterPro" id="IPR002320">
    <property type="entry name" value="Thr-tRNA-ligase_IIa"/>
</dbReference>
<dbReference type="GO" id="GO:0005737">
    <property type="term" value="C:cytoplasm"/>
    <property type="evidence" value="ECO:0007669"/>
    <property type="project" value="UniProtKB-SubCell"/>
</dbReference>
<dbReference type="Pfam" id="PF00587">
    <property type="entry name" value="tRNA-synt_2b"/>
    <property type="match status" value="1"/>
</dbReference>
<comment type="subunit">
    <text evidence="14">Homodimer.</text>
</comment>
<protein>
    <recommendedName>
        <fullName evidence="14">Threonine--tRNA ligase</fullName>
        <ecNumber evidence="14">6.1.1.3</ecNumber>
    </recommendedName>
    <alternativeName>
        <fullName evidence="14">Threonyl-tRNA synthetase</fullName>
        <shortName evidence="14">ThrRS</shortName>
    </alternativeName>
</protein>
<evidence type="ECO:0000256" key="3">
    <source>
        <dbReference type="ARBA" id="ARBA00022490"/>
    </source>
</evidence>
<dbReference type="FunFam" id="3.30.930.10:FF:000019">
    <property type="entry name" value="Threonine--tRNA ligase"/>
    <property type="match status" value="1"/>
</dbReference>
<dbReference type="InterPro" id="IPR045864">
    <property type="entry name" value="aa-tRNA-synth_II/BPL/LPL"/>
</dbReference>
<feature type="binding site" evidence="14">
    <location>
        <position position="351"/>
    </location>
    <ligand>
        <name>Zn(2+)</name>
        <dbReference type="ChEBI" id="CHEBI:29105"/>
        <note>catalytic</note>
    </ligand>
</feature>
<dbReference type="GO" id="GO:0046872">
    <property type="term" value="F:metal ion binding"/>
    <property type="evidence" value="ECO:0007669"/>
    <property type="project" value="UniProtKB-KW"/>
</dbReference>
<dbReference type="CDD" id="cd01667">
    <property type="entry name" value="TGS_ThrRS"/>
    <property type="match status" value="1"/>
</dbReference>
<dbReference type="FunFam" id="3.30.54.20:FF:000003">
    <property type="entry name" value="Threonine--tRNA ligase"/>
    <property type="match status" value="1"/>
</dbReference>
<dbReference type="Gene3D" id="3.30.54.20">
    <property type="match status" value="1"/>
</dbReference>
<evidence type="ECO:0000256" key="7">
    <source>
        <dbReference type="ARBA" id="ARBA00022741"/>
    </source>
</evidence>
<dbReference type="Proteomes" id="UP000319516">
    <property type="component" value="Unassembled WGS sequence"/>
</dbReference>
<evidence type="ECO:0000256" key="5">
    <source>
        <dbReference type="ARBA" id="ARBA00022598"/>
    </source>
</evidence>
<dbReference type="GO" id="GO:0006435">
    <property type="term" value="P:threonyl-tRNA aminoacylation"/>
    <property type="evidence" value="ECO:0007669"/>
    <property type="project" value="UniProtKB-UniRule"/>
</dbReference>
<evidence type="ECO:0000259" key="16">
    <source>
        <dbReference type="PROSITE" id="PS51880"/>
    </source>
</evidence>
<evidence type="ECO:0000256" key="10">
    <source>
        <dbReference type="ARBA" id="ARBA00022884"/>
    </source>
</evidence>
<evidence type="ECO:0000313" key="18">
    <source>
        <dbReference type="Proteomes" id="UP000319516"/>
    </source>
</evidence>
<dbReference type="AlphaFoldDB" id="A0A542YTF3"/>